<evidence type="ECO:0000256" key="1">
    <source>
        <dbReference type="ARBA" id="ARBA00005107"/>
    </source>
</evidence>
<dbReference type="InterPro" id="IPR017804">
    <property type="entry name" value="MeTrfase_EgtD-like"/>
</dbReference>
<sequence length="360" mass="40293">MAPPLSKALAHGSVINIGGADMPSDITERLLSTLQAPYDRGNKPILPDELLYDDNGLRIWNEIIFTPEFYQTHDEIALFKRHGESIARLVSPGVTMVDIGAGDTRKVDHLLDAFEKTKVSATYLALDISAASLSHNVGHLAGLHSAPGSYVTCAGLWGTFEDGQDFVARHIKGPRLFLSLGSVLCNDEWVRAVEHLKAWRTVMRPGDLLIAGMDAHMADEFEDKIEAAYHARGELYRKFFLNGFDNINRCLGQDVFVEANWQFCCSLERTPTTRHRVYFRAKRNIECAQLGRVIQTGEEVDWFDSHKYCENNVQIMCSKAGLSVVDVWKADGSEFRQYLIKLKDPRDPEEDGDSGVSDIS</sequence>
<dbReference type="AlphaFoldDB" id="A0A7S9KLG5"/>
<protein>
    <recommendedName>
        <fullName evidence="8">4-dimethylallyltryptophan N-methyltransferase</fullName>
        <ecNumber evidence="8">2.1.1.261</ecNumber>
    </recommendedName>
</protein>
<name>A0A7S9KLG5_EPIFF</name>
<keyword evidence="5" id="KW-0489">Methyltransferase</keyword>
<dbReference type="InterPro" id="IPR029063">
    <property type="entry name" value="SAM-dependent_MTases_sf"/>
</dbReference>
<dbReference type="Proteomes" id="UP000594364">
    <property type="component" value="Chromosome 1"/>
</dbReference>
<dbReference type="InterPro" id="IPR019257">
    <property type="entry name" value="MeTrfase_dom"/>
</dbReference>
<dbReference type="PANTHER" id="PTHR43397:SF1">
    <property type="entry name" value="ERGOTHIONEINE BIOSYNTHESIS PROTEIN 1"/>
    <property type="match status" value="1"/>
</dbReference>
<evidence type="ECO:0000256" key="2">
    <source>
        <dbReference type="ARBA" id="ARBA00008361"/>
    </source>
</evidence>
<evidence type="ECO:0000256" key="5">
    <source>
        <dbReference type="ARBA" id="ARBA00022603"/>
    </source>
</evidence>
<dbReference type="Pfam" id="PF10017">
    <property type="entry name" value="Methyltransf_33"/>
    <property type="match status" value="1"/>
</dbReference>
<evidence type="ECO:0000256" key="3">
    <source>
        <dbReference type="ARBA" id="ARBA00011738"/>
    </source>
</evidence>
<dbReference type="PIRSF" id="PIRSF018005">
    <property type="entry name" value="UCP018005"/>
    <property type="match status" value="1"/>
</dbReference>
<evidence type="ECO:0000256" key="7">
    <source>
        <dbReference type="ARBA" id="ARBA00022691"/>
    </source>
</evidence>
<evidence type="ECO:0000256" key="8">
    <source>
        <dbReference type="ARBA" id="ARBA00039094"/>
    </source>
</evidence>
<organism evidence="11 12">
    <name type="scientific">Epichloe festucae (strain Fl1)</name>
    <dbReference type="NCBI Taxonomy" id="877507"/>
    <lineage>
        <taxon>Eukaryota</taxon>
        <taxon>Fungi</taxon>
        <taxon>Dikarya</taxon>
        <taxon>Ascomycota</taxon>
        <taxon>Pezizomycotina</taxon>
        <taxon>Sordariomycetes</taxon>
        <taxon>Hypocreomycetidae</taxon>
        <taxon>Hypocreales</taxon>
        <taxon>Clavicipitaceae</taxon>
        <taxon>Epichloe</taxon>
    </lineage>
</organism>
<evidence type="ECO:0000259" key="10">
    <source>
        <dbReference type="Pfam" id="PF10017"/>
    </source>
</evidence>
<dbReference type="GO" id="GO:0008168">
    <property type="term" value="F:methyltransferase activity"/>
    <property type="evidence" value="ECO:0007669"/>
    <property type="project" value="UniProtKB-KW"/>
</dbReference>
<dbReference type="GO" id="GO:0032259">
    <property type="term" value="P:methylation"/>
    <property type="evidence" value="ECO:0007669"/>
    <property type="project" value="UniProtKB-KW"/>
</dbReference>
<dbReference type="EMBL" id="CP031385">
    <property type="protein sequence ID" value="QPG94494.1"/>
    <property type="molecule type" value="Genomic_DNA"/>
</dbReference>
<dbReference type="EC" id="2.1.1.261" evidence="8"/>
<evidence type="ECO:0000256" key="9">
    <source>
        <dbReference type="ARBA" id="ARBA00049425"/>
    </source>
</evidence>
<evidence type="ECO:0000256" key="6">
    <source>
        <dbReference type="ARBA" id="ARBA00022679"/>
    </source>
</evidence>
<keyword evidence="6" id="KW-0808">Transferase</keyword>
<evidence type="ECO:0000313" key="12">
    <source>
        <dbReference type="Proteomes" id="UP000594364"/>
    </source>
</evidence>
<proteinExistence type="inferred from homology"/>
<dbReference type="GO" id="GO:0009820">
    <property type="term" value="P:alkaloid metabolic process"/>
    <property type="evidence" value="ECO:0007669"/>
    <property type="project" value="UniProtKB-KW"/>
</dbReference>
<feature type="domain" description="Histidine-specific methyltransferase SAM-dependent" evidence="10">
    <location>
        <begin position="42"/>
        <end position="341"/>
    </location>
</feature>
<evidence type="ECO:0000313" key="11">
    <source>
        <dbReference type="EMBL" id="QPG94494.1"/>
    </source>
</evidence>
<dbReference type="PANTHER" id="PTHR43397">
    <property type="entry name" value="ERGOTHIONEINE BIOSYNTHESIS PROTEIN 1"/>
    <property type="match status" value="1"/>
</dbReference>
<reference evidence="11 12" key="1">
    <citation type="journal article" date="2018" name="PLoS Genet.">
        <title>Repeat elements organise 3D genome structure and mediate transcription in the filamentous fungus Epichloe festucae.</title>
        <authorList>
            <person name="Winter D.J."/>
            <person name="Ganley A.R.D."/>
            <person name="Young C.A."/>
            <person name="Liachko I."/>
            <person name="Schardl C.L."/>
            <person name="Dupont P.Y."/>
            <person name="Berry D."/>
            <person name="Ram A."/>
            <person name="Scott B."/>
            <person name="Cox M.P."/>
        </authorList>
    </citation>
    <scope>NUCLEOTIDE SEQUENCE [LARGE SCALE GENOMIC DNA]</scope>
    <source>
        <strain evidence="11 12">Fl1</strain>
    </source>
</reference>
<dbReference type="InterPro" id="IPR051128">
    <property type="entry name" value="EgtD_Methyltrsf_superfamily"/>
</dbReference>
<dbReference type="InterPro" id="IPR017805">
    <property type="entry name" value="SAM_MeTrfase_EasF-type_put"/>
</dbReference>
<gene>
    <name evidence="11" type="ORF">C2857_006205</name>
</gene>
<dbReference type="OrthoDB" id="659at2759"/>
<keyword evidence="7" id="KW-0949">S-adenosyl-L-methionine</keyword>
<dbReference type="Gene3D" id="3.40.50.150">
    <property type="entry name" value="Vaccinia Virus protein VP39"/>
    <property type="match status" value="1"/>
</dbReference>
<keyword evidence="12" id="KW-1185">Reference proteome</keyword>
<keyword evidence="4" id="KW-0017">Alkaloid metabolism</keyword>
<evidence type="ECO:0000256" key="4">
    <source>
        <dbReference type="ARBA" id="ARBA00022589"/>
    </source>
</evidence>
<comment type="pathway">
    <text evidence="1">Alkaloid biosynthesis; ergot alkaloid biosynthesis.</text>
</comment>
<comment type="catalytic activity">
    <reaction evidence="9">
        <text>4-(3-methylbut-2-enyl)-L-tryptophan + S-adenosyl-L-methionine = 4-(3-methylbut-2-enyl)-L-abrine + S-adenosyl-L-homocysteine + H(+)</text>
        <dbReference type="Rhea" id="RHEA:34435"/>
        <dbReference type="ChEBI" id="CHEBI:15378"/>
        <dbReference type="ChEBI" id="CHEBI:57856"/>
        <dbReference type="ChEBI" id="CHEBI:58209"/>
        <dbReference type="ChEBI" id="CHEBI:59789"/>
        <dbReference type="ChEBI" id="CHEBI:67248"/>
        <dbReference type="EC" id="2.1.1.261"/>
    </reaction>
</comment>
<comment type="similarity">
    <text evidence="2">Belongs to the methyltransferase superfamily.</text>
</comment>
<comment type="subunit">
    <text evidence="3">Homodimer.</text>
</comment>
<dbReference type="NCBIfam" id="TIGR03439">
    <property type="entry name" value="methyl_EasF"/>
    <property type="match status" value="1"/>
</dbReference>
<accession>A0A7S9KLG5</accession>